<dbReference type="Proteomes" id="UP000647172">
    <property type="component" value="Unassembled WGS sequence"/>
</dbReference>
<dbReference type="PANTHER" id="PTHR11878">
    <property type="entry name" value="SODIUM/CALCIUM EXCHANGER"/>
    <property type="match status" value="1"/>
</dbReference>
<evidence type="ECO:0000256" key="3">
    <source>
        <dbReference type="ARBA" id="ARBA00022837"/>
    </source>
</evidence>
<evidence type="ECO:0000313" key="8">
    <source>
        <dbReference type="Proteomes" id="UP000647172"/>
    </source>
</evidence>
<dbReference type="SUPFAM" id="SSF141072">
    <property type="entry name" value="CalX-like"/>
    <property type="match status" value="5"/>
</dbReference>
<dbReference type="EMBL" id="BOMQ01000017">
    <property type="protein sequence ID" value="GIE47837.1"/>
    <property type="molecule type" value="Genomic_DNA"/>
</dbReference>
<reference evidence="7" key="1">
    <citation type="submission" date="2021-01" db="EMBL/GenBank/DDBJ databases">
        <title>Whole genome shotgun sequence of Actinoplanes nipponensis NBRC 14063.</title>
        <authorList>
            <person name="Komaki H."/>
            <person name="Tamura T."/>
        </authorList>
    </citation>
    <scope>NUCLEOTIDE SEQUENCE</scope>
    <source>
        <strain evidence="7">NBRC 14063</strain>
    </source>
</reference>
<dbReference type="AlphaFoldDB" id="A0A919JE09"/>
<dbReference type="InterPro" id="IPR051171">
    <property type="entry name" value="CaCA"/>
</dbReference>
<dbReference type="GO" id="GO:0030001">
    <property type="term" value="P:metal ion transport"/>
    <property type="evidence" value="ECO:0007669"/>
    <property type="project" value="TreeGrafter"/>
</dbReference>
<dbReference type="InterPro" id="IPR038081">
    <property type="entry name" value="CalX-like_sf"/>
</dbReference>
<evidence type="ECO:0000256" key="1">
    <source>
        <dbReference type="ARBA" id="ARBA00022729"/>
    </source>
</evidence>
<feature type="region of interest" description="Disordered" evidence="5">
    <location>
        <begin position="396"/>
        <end position="423"/>
    </location>
</feature>
<dbReference type="InterPro" id="IPR003644">
    <property type="entry name" value="Calx_beta"/>
</dbReference>
<dbReference type="RefSeq" id="WP_203766094.1">
    <property type="nucleotide sequence ID" value="NZ_BAAAYJ010000116.1"/>
</dbReference>
<protein>
    <recommendedName>
        <fullName evidence="6">Calx-beta domain-containing protein</fullName>
    </recommendedName>
</protein>
<feature type="domain" description="Calx-beta" evidence="6">
    <location>
        <begin position="286"/>
        <end position="395"/>
    </location>
</feature>
<keyword evidence="4" id="KW-0813">Transport</keyword>
<keyword evidence="8" id="KW-1185">Reference proteome</keyword>
<keyword evidence="2" id="KW-0677">Repeat</keyword>
<dbReference type="GO" id="GO:0016020">
    <property type="term" value="C:membrane"/>
    <property type="evidence" value="ECO:0007669"/>
    <property type="project" value="InterPro"/>
</dbReference>
<evidence type="ECO:0000256" key="2">
    <source>
        <dbReference type="ARBA" id="ARBA00022737"/>
    </source>
</evidence>
<feature type="domain" description="Calx-beta" evidence="6">
    <location>
        <begin position="408"/>
        <end position="523"/>
    </location>
</feature>
<evidence type="ECO:0000256" key="4">
    <source>
        <dbReference type="ARBA" id="ARBA00023065"/>
    </source>
</evidence>
<comment type="caution">
    <text evidence="7">The sequence shown here is derived from an EMBL/GenBank/DDBJ whole genome shotgun (WGS) entry which is preliminary data.</text>
</comment>
<dbReference type="Gene3D" id="2.60.40.2030">
    <property type="match status" value="5"/>
</dbReference>
<evidence type="ECO:0000256" key="5">
    <source>
        <dbReference type="SAM" id="MobiDB-lite"/>
    </source>
</evidence>
<evidence type="ECO:0000313" key="7">
    <source>
        <dbReference type="EMBL" id="GIE47837.1"/>
    </source>
</evidence>
<feature type="domain" description="Calx-beta" evidence="6">
    <location>
        <begin position="538"/>
        <end position="647"/>
    </location>
</feature>
<name>A0A919JE09_9ACTN</name>
<proteinExistence type="predicted"/>
<organism evidence="7 8">
    <name type="scientific">Actinoplanes nipponensis</name>
    <dbReference type="NCBI Taxonomy" id="135950"/>
    <lineage>
        <taxon>Bacteria</taxon>
        <taxon>Bacillati</taxon>
        <taxon>Actinomycetota</taxon>
        <taxon>Actinomycetes</taxon>
        <taxon>Micromonosporales</taxon>
        <taxon>Micromonosporaceae</taxon>
        <taxon>Actinoplanes</taxon>
    </lineage>
</organism>
<keyword evidence="4" id="KW-0406">Ion transport</keyword>
<dbReference type="PANTHER" id="PTHR11878:SF65">
    <property type="entry name" value="NA_CA-EXCHANGE PROTEIN, ISOFORM G"/>
    <property type="match status" value="1"/>
</dbReference>
<gene>
    <name evidence="7" type="ORF">Ani05nite_13710</name>
</gene>
<keyword evidence="1" id="KW-0732">Signal</keyword>
<feature type="domain" description="Calx-beta" evidence="6">
    <location>
        <begin position="41"/>
        <end position="155"/>
    </location>
</feature>
<dbReference type="SMART" id="SM00237">
    <property type="entry name" value="Calx_beta"/>
    <property type="match status" value="5"/>
</dbReference>
<feature type="domain" description="Calx-beta" evidence="6">
    <location>
        <begin position="172"/>
        <end position="275"/>
    </location>
</feature>
<dbReference type="GO" id="GO:0007154">
    <property type="term" value="P:cell communication"/>
    <property type="evidence" value="ECO:0007669"/>
    <property type="project" value="InterPro"/>
</dbReference>
<sequence length="980" mass="99511">MRYSPAHAAKSGSVPFMLRGPKSLRTAMTAAVAGVVGLVPTVLIASPAQAAVTDGVYSIAAASANEGSPVTFTITRQPPGVGDTLPAETVNWATSDDSATAGVDYTAVTAGSVAGTVSFPAYSNTSVPQTRTITVTTLQDTVDELDAETFNVTLTSSQGSPNTTFTQNGDVAAGTIVDDDNPTYTLVSSPTTVNESTTANLRHATITATLSKTSPYDVTIPLSTKDGTAKAGQDYTAVDDAIVIEAGDTQNSIPVEVDNDSIDEPAIQSFTVEAGAGTNVAGTQTVTVNIADDDAAPVISIASGGTVAEGGTLTFNATLDRQSENVITARWDTADGAVTVDPTHGTAKAGDDYTATTSGTVTFPALSQQPTTPITVKTAFDDVDELTEDLSVKLSQPSNATVDSPSAATGSIIDSGTTPGPQVTLTPTEVVEGGTSATRSRTFTVKLSKPSGREQKVSYSVIAGTADAGAGIGVATAYDDYVPTQGPVNLTFAPGETEKTFTVDIVGDNIDEANGENIAIILGDVNGGLAGGLSLTTNQVTIKDDDDKPVISLARTAITMPETDGPAAALFEVKLSNASAEDIDFTAAPATQAGTADPTGNYPGGDDYDVLAGSGTFTAGQTSAYVLFIVNGDEVYEADETVRYTVARDNGEDDATGGPLTATLTITNDDDAPELEIVSDDVTEGQTVALTGVVTGVAQEQTLLNVTLAGKSMGGKQAASASDFSPAGFQVTVPWGTASGTVVPVGNVVITDDTAGEPAETIVVSGSGFGNTGSVKDGVLTILASDGGSTTPPPGPEVEAPTLKSSSAVRLGRGSVTLSGMAAAGQTVDLWGKNVNAAEYMKLGSTTVASNGMFSFLRGLNTFGMDFKAAIGDMESDPVRVLVREDPDITVASNAKGSVTITVTGDPKVAGLTAKVLQAKTGGGWMTAASGKLSSAGTYTRTITGLTSGKSYTFKAQVLGNTERGIATNYSSYSKNVRVK</sequence>
<keyword evidence="3" id="KW-0106">Calcium</keyword>
<evidence type="ECO:0000259" key="6">
    <source>
        <dbReference type="SMART" id="SM00237"/>
    </source>
</evidence>
<accession>A0A919JE09</accession>
<dbReference type="Pfam" id="PF03160">
    <property type="entry name" value="Calx-beta"/>
    <property type="match status" value="3"/>
</dbReference>